<evidence type="ECO:0000259" key="11">
    <source>
        <dbReference type="PROSITE" id="PS51464"/>
    </source>
</evidence>
<evidence type="ECO:0000313" key="12">
    <source>
        <dbReference type="EMBL" id="SVE46359.1"/>
    </source>
</evidence>
<evidence type="ECO:0000256" key="7">
    <source>
        <dbReference type="ARBA" id="ARBA00022723"/>
    </source>
</evidence>
<keyword evidence="8" id="KW-0862">Zinc</keyword>
<dbReference type="EMBL" id="UINC01219062">
    <property type="protein sequence ID" value="SVE46359.1"/>
    <property type="molecule type" value="Genomic_DNA"/>
</dbReference>
<name>A0A383DPX1_9ZZZZ</name>
<dbReference type="PANTHER" id="PTHR30390:SF7">
    <property type="entry name" value="PHOSPHOHEPTOSE ISOMERASE"/>
    <property type="match status" value="1"/>
</dbReference>
<dbReference type="Gene3D" id="3.40.50.10490">
    <property type="entry name" value="Glucose-6-phosphate isomerase like protein, domain 1"/>
    <property type="match status" value="1"/>
</dbReference>
<evidence type="ECO:0000256" key="8">
    <source>
        <dbReference type="ARBA" id="ARBA00022833"/>
    </source>
</evidence>
<comment type="catalytic activity">
    <reaction evidence="1">
        <text>2 D-sedoheptulose 7-phosphate = D-glycero-alpha-D-manno-heptose 7-phosphate + D-glycero-beta-D-manno-heptose 7-phosphate</text>
        <dbReference type="Rhea" id="RHEA:27489"/>
        <dbReference type="ChEBI" id="CHEBI:57483"/>
        <dbReference type="ChEBI" id="CHEBI:60203"/>
        <dbReference type="ChEBI" id="CHEBI:60204"/>
        <dbReference type="EC" id="5.3.1.28"/>
    </reaction>
</comment>
<dbReference type="SUPFAM" id="SSF53697">
    <property type="entry name" value="SIS domain"/>
    <property type="match status" value="1"/>
</dbReference>
<evidence type="ECO:0000256" key="1">
    <source>
        <dbReference type="ARBA" id="ARBA00000348"/>
    </source>
</evidence>
<dbReference type="GO" id="GO:0097367">
    <property type="term" value="F:carbohydrate derivative binding"/>
    <property type="evidence" value="ECO:0007669"/>
    <property type="project" value="InterPro"/>
</dbReference>
<evidence type="ECO:0000256" key="10">
    <source>
        <dbReference type="ARBA" id="ARBA00023277"/>
    </source>
</evidence>
<dbReference type="InterPro" id="IPR046348">
    <property type="entry name" value="SIS_dom_sf"/>
</dbReference>
<dbReference type="CDD" id="cd05006">
    <property type="entry name" value="SIS_GmhA"/>
    <property type="match status" value="1"/>
</dbReference>
<dbReference type="EC" id="5.3.1.28" evidence="5"/>
<keyword evidence="7" id="KW-0479">Metal-binding</keyword>
<evidence type="ECO:0000256" key="6">
    <source>
        <dbReference type="ARBA" id="ARBA00022490"/>
    </source>
</evidence>
<keyword evidence="6" id="KW-0963">Cytoplasm</keyword>
<dbReference type="NCBIfam" id="TIGR00441">
    <property type="entry name" value="gmhA"/>
    <property type="match status" value="1"/>
</dbReference>
<dbReference type="GO" id="GO:1901135">
    <property type="term" value="P:carbohydrate derivative metabolic process"/>
    <property type="evidence" value="ECO:0007669"/>
    <property type="project" value="InterPro"/>
</dbReference>
<keyword evidence="9" id="KW-0413">Isomerase</keyword>
<evidence type="ECO:0000256" key="9">
    <source>
        <dbReference type="ARBA" id="ARBA00023235"/>
    </source>
</evidence>
<comment type="cofactor">
    <cofactor evidence="2">
        <name>Zn(2+)</name>
        <dbReference type="ChEBI" id="CHEBI:29105"/>
    </cofactor>
</comment>
<comment type="similarity">
    <text evidence="4">Belongs to the SIS family. GmhA subfamily.</text>
</comment>
<keyword evidence="10" id="KW-0119">Carbohydrate metabolism</keyword>
<comment type="subcellular location">
    <subcellularLocation>
        <location evidence="3">Cytoplasm</location>
    </subcellularLocation>
</comment>
<feature type="domain" description="SIS" evidence="11">
    <location>
        <begin position="18"/>
        <end position="175"/>
    </location>
</feature>
<protein>
    <recommendedName>
        <fullName evidence="5">D-sedoheptulose-7-phosphate isomerase</fullName>
        <ecNumber evidence="5">5.3.1.28</ecNumber>
    </recommendedName>
</protein>
<dbReference type="InterPro" id="IPR050099">
    <property type="entry name" value="SIS_GmhA/DiaA_subfam"/>
</dbReference>
<reference evidence="12" key="1">
    <citation type="submission" date="2018-05" db="EMBL/GenBank/DDBJ databases">
        <authorList>
            <person name="Lanie J.A."/>
            <person name="Ng W.-L."/>
            <person name="Kazmierczak K.M."/>
            <person name="Andrzejewski T.M."/>
            <person name="Davidsen T.M."/>
            <person name="Wayne K.J."/>
            <person name="Tettelin H."/>
            <person name="Glass J.I."/>
            <person name="Rusch D."/>
            <person name="Podicherti R."/>
            <person name="Tsui H.-C.T."/>
            <person name="Winkler M.E."/>
        </authorList>
    </citation>
    <scope>NUCLEOTIDE SEQUENCE</scope>
</reference>
<accession>A0A383DPX1</accession>
<dbReference type="InterPro" id="IPR035461">
    <property type="entry name" value="GmhA/DiaA"/>
</dbReference>
<proteinExistence type="inferred from homology"/>
<organism evidence="12">
    <name type="scientific">marine metagenome</name>
    <dbReference type="NCBI Taxonomy" id="408172"/>
    <lineage>
        <taxon>unclassified sequences</taxon>
        <taxon>metagenomes</taxon>
        <taxon>ecological metagenomes</taxon>
    </lineage>
</organism>
<dbReference type="GO" id="GO:0008968">
    <property type="term" value="F:D-sedoheptulose 7-phosphate isomerase activity"/>
    <property type="evidence" value="ECO:0007669"/>
    <property type="project" value="InterPro"/>
</dbReference>
<dbReference type="PANTHER" id="PTHR30390">
    <property type="entry name" value="SEDOHEPTULOSE 7-PHOSPHATE ISOMERASE / DNAA INITIATOR-ASSOCIATING FACTOR FOR REPLICATION INITIATION"/>
    <property type="match status" value="1"/>
</dbReference>
<feature type="non-terminal residue" evidence="12">
    <location>
        <position position="1"/>
    </location>
</feature>
<sequence>FINDPRTIKVMNQTTQMICGVFRDRSRVFTCGNGGSMCDAMHFAEEWTGRFRGDRQPLPAMALSDPAHLTCVANDFGFDEVFARSITAFGRPGDLLIAISTSGNSQNVVRAIEAAKSADMKTFALLGKDGGKMKTMADFWLIAPGQTSDRIQEIHIMVLHILIEAAERMIFPENY</sequence>
<dbReference type="InterPro" id="IPR001347">
    <property type="entry name" value="SIS_dom"/>
</dbReference>
<dbReference type="GO" id="GO:0005737">
    <property type="term" value="C:cytoplasm"/>
    <property type="evidence" value="ECO:0007669"/>
    <property type="project" value="UniProtKB-SubCell"/>
</dbReference>
<evidence type="ECO:0000256" key="2">
    <source>
        <dbReference type="ARBA" id="ARBA00001947"/>
    </source>
</evidence>
<evidence type="ECO:0000256" key="3">
    <source>
        <dbReference type="ARBA" id="ARBA00004496"/>
    </source>
</evidence>
<dbReference type="PROSITE" id="PS51464">
    <property type="entry name" value="SIS"/>
    <property type="match status" value="1"/>
</dbReference>
<dbReference type="GO" id="GO:0046872">
    <property type="term" value="F:metal ion binding"/>
    <property type="evidence" value="ECO:0007669"/>
    <property type="project" value="UniProtKB-KW"/>
</dbReference>
<evidence type="ECO:0000256" key="4">
    <source>
        <dbReference type="ARBA" id="ARBA00009894"/>
    </source>
</evidence>
<gene>
    <name evidence="12" type="ORF">METZ01_LOCUS499213</name>
</gene>
<dbReference type="InterPro" id="IPR004515">
    <property type="entry name" value="Phosphoheptose_Isoase"/>
</dbReference>
<dbReference type="Pfam" id="PF13580">
    <property type="entry name" value="SIS_2"/>
    <property type="match status" value="1"/>
</dbReference>
<dbReference type="AlphaFoldDB" id="A0A383DPX1"/>
<evidence type="ECO:0000256" key="5">
    <source>
        <dbReference type="ARBA" id="ARBA00012580"/>
    </source>
</evidence>